<feature type="compositionally biased region" description="Basic and acidic residues" evidence="1">
    <location>
        <begin position="37"/>
        <end position="49"/>
    </location>
</feature>
<feature type="region of interest" description="Disordered" evidence="1">
    <location>
        <begin position="27"/>
        <end position="61"/>
    </location>
</feature>
<gene>
    <name evidence="2" type="ORF">S01H1_24597</name>
</gene>
<dbReference type="Pfam" id="PF07396">
    <property type="entry name" value="Porin_O_P"/>
    <property type="match status" value="1"/>
</dbReference>
<proteinExistence type="predicted"/>
<evidence type="ECO:0008006" key="3">
    <source>
        <dbReference type="Google" id="ProtNLM"/>
    </source>
</evidence>
<protein>
    <recommendedName>
        <fullName evidence="3">Alginate export domain-containing protein</fullName>
    </recommendedName>
</protein>
<organism evidence="2">
    <name type="scientific">marine sediment metagenome</name>
    <dbReference type="NCBI Taxonomy" id="412755"/>
    <lineage>
        <taxon>unclassified sequences</taxon>
        <taxon>metagenomes</taxon>
        <taxon>ecological metagenomes</taxon>
    </lineage>
</organism>
<evidence type="ECO:0000256" key="1">
    <source>
        <dbReference type="SAM" id="MobiDB-lite"/>
    </source>
</evidence>
<dbReference type="AlphaFoldDB" id="X0UC41"/>
<reference evidence="2" key="1">
    <citation type="journal article" date="2014" name="Front. Microbiol.">
        <title>High frequency of phylogenetically diverse reductive dehalogenase-homologous genes in deep subseafloor sedimentary metagenomes.</title>
        <authorList>
            <person name="Kawai M."/>
            <person name="Futagami T."/>
            <person name="Toyoda A."/>
            <person name="Takaki Y."/>
            <person name="Nishi S."/>
            <person name="Hori S."/>
            <person name="Arai W."/>
            <person name="Tsubouchi T."/>
            <person name="Morono Y."/>
            <person name="Uchiyama I."/>
            <person name="Ito T."/>
            <person name="Fujiyama A."/>
            <person name="Inagaki F."/>
            <person name="Takami H."/>
        </authorList>
    </citation>
    <scope>NUCLEOTIDE SEQUENCE</scope>
    <source>
        <strain evidence="2">Expedition CK06-06</strain>
    </source>
</reference>
<dbReference type="InterPro" id="IPR010870">
    <property type="entry name" value="Porin_O/P"/>
</dbReference>
<dbReference type="Gene3D" id="2.40.160.10">
    <property type="entry name" value="Porin"/>
    <property type="match status" value="1"/>
</dbReference>
<evidence type="ECO:0000313" key="2">
    <source>
        <dbReference type="EMBL" id="GAF96891.1"/>
    </source>
</evidence>
<comment type="caution">
    <text evidence="2">The sequence shown here is derived from an EMBL/GenBank/DDBJ whole genome shotgun (WGS) entry which is preliminary data.</text>
</comment>
<feature type="non-terminal residue" evidence="2">
    <location>
        <position position="202"/>
    </location>
</feature>
<accession>X0UC41</accession>
<sequence length="202" mass="22270">MKLYESQLWIILAISLLATCTHAQAQSDAEEQNSSDTADKQAEAGKEDAGDGEESLPKKKRTLSYNEYEGPLLYTRVGALIIGDYNTFSQDQVSLAQVGNVPNEFEFRAARLVVRGTMGKNRRISYFYAGEYNGMSREPDDSALRMTDLAFTADLGKYGDLTLGKTKEPIHLARIMPGDGVLLMERATMDALVPSRGTGFKL</sequence>
<dbReference type="InterPro" id="IPR023614">
    <property type="entry name" value="Porin_dom_sf"/>
</dbReference>
<dbReference type="EMBL" id="BARS01014795">
    <property type="protein sequence ID" value="GAF96891.1"/>
    <property type="molecule type" value="Genomic_DNA"/>
</dbReference>
<name>X0UC41_9ZZZZ</name>